<accession>A0A9R0UXH1</accession>
<evidence type="ECO:0000313" key="2">
    <source>
        <dbReference type="EMBL" id="VAH08404.1"/>
    </source>
</evidence>
<evidence type="ECO:0000256" key="1">
    <source>
        <dbReference type="SAM" id="Phobius"/>
    </source>
</evidence>
<feature type="transmembrane region" description="Helical" evidence="1">
    <location>
        <begin position="165"/>
        <end position="189"/>
    </location>
</feature>
<dbReference type="AlphaFoldDB" id="A0A9R0UXH1"/>
<reference evidence="2 3" key="1">
    <citation type="submission" date="2017-09" db="EMBL/GenBank/DDBJ databases">
        <authorList>
            <consortium name="International Durum Wheat Genome Sequencing Consortium (IDWGSC)"/>
            <person name="Milanesi L."/>
        </authorList>
    </citation>
    <scope>NUCLEOTIDE SEQUENCE [LARGE SCALE GENOMIC DNA]</scope>
    <source>
        <strain evidence="3">cv. Svevo</strain>
    </source>
</reference>
<gene>
    <name evidence="2" type="ORF">TRITD_1Av1G180720</name>
</gene>
<dbReference type="EMBL" id="LT934111">
    <property type="protein sequence ID" value="VAH08404.1"/>
    <property type="molecule type" value="Genomic_DNA"/>
</dbReference>
<proteinExistence type="predicted"/>
<protein>
    <submittedName>
        <fullName evidence="2">Uncharacterized protein</fullName>
    </submittedName>
</protein>
<dbReference type="Gramene" id="TRITD1Av1G180720.1">
    <property type="protein sequence ID" value="TRITD1Av1G180720.1"/>
    <property type="gene ID" value="TRITD1Av1G180720"/>
</dbReference>
<dbReference type="Proteomes" id="UP000324705">
    <property type="component" value="Chromosome 1A"/>
</dbReference>
<keyword evidence="1" id="KW-1133">Transmembrane helix</keyword>
<dbReference type="OMA" id="ALEEIWW"/>
<keyword evidence="1" id="KW-0812">Transmembrane</keyword>
<sequence length="190" mass="20001">MVSPGRCRRRCRPKAAGGWARPVGLPSRGGEVTSGRRGGVVVLVERRGGGVGMHNGGPGGAVEVLEQVGAAQQRALEEIWWRRPVLIRARSGLCGLLAQKCHDWPLEAGVLASAATGGGGGPSAMREVDGGLRQWSRYVQEVEDGVLSLCDYTDESPARLRSVQVATVLMGVVFLLGGVTECVGIFLAFP</sequence>
<evidence type="ECO:0000313" key="3">
    <source>
        <dbReference type="Proteomes" id="UP000324705"/>
    </source>
</evidence>
<name>A0A9R0UXH1_TRITD</name>
<organism evidence="2 3">
    <name type="scientific">Triticum turgidum subsp. durum</name>
    <name type="common">Durum wheat</name>
    <name type="synonym">Triticum durum</name>
    <dbReference type="NCBI Taxonomy" id="4567"/>
    <lineage>
        <taxon>Eukaryota</taxon>
        <taxon>Viridiplantae</taxon>
        <taxon>Streptophyta</taxon>
        <taxon>Embryophyta</taxon>
        <taxon>Tracheophyta</taxon>
        <taxon>Spermatophyta</taxon>
        <taxon>Magnoliopsida</taxon>
        <taxon>Liliopsida</taxon>
        <taxon>Poales</taxon>
        <taxon>Poaceae</taxon>
        <taxon>BOP clade</taxon>
        <taxon>Pooideae</taxon>
        <taxon>Triticodae</taxon>
        <taxon>Triticeae</taxon>
        <taxon>Triticinae</taxon>
        <taxon>Triticum</taxon>
    </lineage>
</organism>
<keyword evidence="1" id="KW-0472">Membrane</keyword>
<keyword evidence="3" id="KW-1185">Reference proteome</keyword>